<gene>
    <name evidence="1" type="ORF">DW889_16960</name>
</gene>
<evidence type="ECO:0000313" key="2">
    <source>
        <dbReference type="Proteomes" id="UP000283482"/>
    </source>
</evidence>
<organism evidence="1 2">
    <name type="scientific">Bacteroides stercoris</name>
    <dbReference type="NCBI Taxonomy" id="46506"/>
    <lineage>
        <taxon>Bacteria</taxon>
        <taxon>Pseudomonadati</taxon>
        <taxon>Bacteroidota</taxon>
        <taxon>Bacteroidia</taxon>
        <taxon>Bacteroidales</taxon>
        <taxon>Bacteroidaceae</taxon>
        <taxon>Bacteroides</taxon>
    </lineage>
</organism>
<name>A0A413UTP3_BACSE</name>
<accession>A0A413UTP3</accession>
<evidence type="ECO:0000313" key="1">
    <source>
        <dbReference type="EMBL" id="RHB22550.1"/>
    </source>
</evidence>
<comment type="caution">
    <text evidence="1">The sequence shown here is derived from an EMBL/GenBank/DDBJ whole genome shotgun (WGS) entry which is preliminary data.</text>
</comment>
<sequence>MKERMCLLYQKKANCFPFLLSLLFQFLHSLRQRKNLMRVFRQIIWHNHIGEAMCPKLLYIVLQEVPMSHKFAPLIRTT</sequence>
<proteinExistence type="predicted"/>
<protein>
    <submittedName>
        <fullName evidence="1">Uncharacterized protein</fullName>
    </submittedName>
</protein>
<dbReference type="EMBL" id="QSGN01000078">
    <property type="protein sequence ID" value="RHB22550.1"/>
    <property type="molecule type" value="Genomic_DNA"/>
</dbReference>
<reference evidence="1 2" key="1">
    <citation type="submission" date="2018-08" db="EMBL/GenBank/DDBJ databases">
        <title>A genome reference for cultivated species of the human gut microbiota.</title>
        <authorList>
            <person name="Zou Y."/>
            <person name="Xue W."/>
            <person name="Luo G."/>
        </authorList>
    </citation>
    <scope>NUCLEOTIDE SEQUENCE [LARGE SCALE GENOMIC DNA]</scope>
    <source>
        <strain evidence="1 2">AM40-34</strain>
    </source>
</reference>
<dbReference type="Proteomes" id="UP000283482">
    <property type="component" value="Unassembled WGS sequence"/>
</dbReference>
<dbReference type="AlphaFoldDB" id="A0A413UTP3"/>